<feature type="region of interest" description="Disordered" evidence="1">
    <location>
        <begin position="232"/>
        <end position="278"/>
    </location>
</feature>
<sequence>MEMAKTKANGWATVCSSTSSAPKYSKYTRYTELRRVDDNDIYKLATILDVNGCWRKLMSIIPKRLDAQACSAPGALKYQEIAAKVGLKYNAQQISLIDGTAERLTPGQSISQVMIDEWKTSGKLNERPTVGVLLQLLVQAEIYSAADFVALHFLNEPKPDRPTDGPAAHISLDLCSEDLSEEMDVDDGASYQPNTSALNAAAAQARGTGMNLDYFDKHMVRRDKSVPQQIENGASISSSSPAPVAPPRSSRLSRHLKATASNGPPITTDVASSSAHSNTVNMPNLSILNASSEKLVSGSDQNQTQPPQNIPHLSILNGCSEAVSIATTSTTPLDAGNSDTASTGSYNSTSTSTATVPNVPLITLLIENSSCEISGASDATPTETATATSKSTTTKTVPDMSHNNLPAISALNLNTVQTDGSEAKARSDNGGNNSSGTNSLSVDDDEDDDDDEEDDDEDDDVDDEEADVSLHNLSNSEHHNSNNDSSLTTVTGTSGDNSFELTNDSSSTSNDDYTNNIPNLSELQQ</sequence>
<feature type="compositionally biased region" description="Low complexity" evidence="1">
    <location>
        <begin position="502"/>
        <end position="516"/>
    </location>
</feature>
<dbReference type="EMBL" id="LSRL02000015">
    <property type="protein sequence ID" value="TDG50527.1"/>
    <property type="molecule type" value="Genomic_DNA"/>
</dbReference>
<evidence type="ECO:0000313" key="3">
    <source>
        <dbReference type="EMBL" id="TDG50527.1"/>
    </source>
</evidence>
<feature type="compositionally biased region" description="Low complexity" evidence="1">
    <location>
        <begin position="376"/>
        <end position="396"/>
    </location>
</feature>
<organism evidence="3 4">
    <name type="scientific">Drosophila navojoa</name>
    <name type="common">Fruit fly</name>
    <dbReference type="NCBI Taxonomy" id="7232"/>
    <lineage>
        <taxon>Eukaryota</taxon>
        <taxon>Metazoa</taxon>
        <taxon>Ecdysozoa</taxon>
        <taxon>Arthropoda</taxon>
        <taxon>Hexapoda</taxon>
        <taxon>Insecta</taxon>
        <taxon>Pterygota</taxon>
        <taxon>Neoptera</taxon>
        <taxon>Endopterygota</taxon>
        <taxon>Diptera</taxon>
        <taxon>Brachycera</taxon>
        <taxon>Muscomorpha</taxon>
        <taxon>Ephydroidea</taxon>
        <taxon>Drosophilidae</taxon>
        <taxon>Drosophila</taxon>
    </lineage>
</organism>
<name>A0A484BP29_DRONA</name>
<dbReference type="OMA" id="DYACNIP"/>
<dbReference type="OrthoDB" id="4062651at2759"/>
<dbReference type="InterPro" id="IPR011029">
    <property type="entry name" value="DEATH-like_dom_sf"/>
</dbReference>
<proteinExistence type="predicted"/>
<dbReference type="SMART" id="SM00005">
    <property type="entry name" value="DEATH"/>
    <property type="match status" value="1"/>
</dbReference>
<dbReference type="STRING" id="7232.A0A484BP29"/>
<dbReference type="Gene3D" id="1.10.533.10">
    <property type="entry name" value="Death Domain, Fas"/>
    <property type="match status" value="1"/>
</dbReference>
<dbReference type="SUPFAM" id="SSF47986">
    <property type="entry name" value="DEATH domain"/>
    <property type="match status" value="1"/>
</dbReference>
<accession>A0A484BP29</accession>
<feature type="compositionally biased region" description="Low complexity" evidence="1">
    <location>
        <begin position="428"/>
        <end position="439"/>
    </location>
</feature>
<feature type="compositionally biased region" description="Low complexity" evidence="1">
    <location>
        <begin position="340"/>
        <end position="354"/>
    </location>
</feature>
<feature type="compositionally biased region" description="Low complexity" evidence="1">
    <location>
        <begin position="234"/>
        <end position="250"/>
    </location>
</feature>
<feature type="compositionally biased region" description="Polar residues" evidence="1">
    <location>
        <begin position="259"/>
        <end position="278"/>
    </location>
</feature>
<reference evidence="3 4" key="1">
    <citation type="journal article" date="2019" name="J. Hered.">
        <title>An Improved Genome Assembly for Drosophila navojoa, the Basal Species in the mojavensis Cluster.</title>
        <authorList>
            <person name="Vanderlinde T."/>
            <person name="Dupim E.G."/>
            <person name="Nazario-Yepiz N.O."/>
            <person name="Carvalho A.B."/>
        </authorList>
    </citation>
    <scope>NUCLEOTIDE SEQUENCE [LARGE SCALE GENOMIC DNA]</scope>
    <source>
        <strain evidence="3">Navoj_Jal97</strain>
        <tissue evidence="3">Whole organism</tissue>
    </source>
</reference>
<feature type="domain" description="Death" evidence="2">
    <location>
        <begin position="27"/>
        <end position="153"/>
    </location>
</feature>
<evidence type="ECO:0000313" key="4">
    <source>
        <dbReference type="Proteomes" id="UP000295192"/>
    </source>
</evidence>
<feature type="region of interest" description="Disordered" evidence="1">
    <location>
        <begin position="330"/>
        <end position="354"/>
    </location>
</feature>
<dbReference type="Proteomes" id="UP000295192">
    <property type="component" value="Unassembled WGS sequence"/>
</dbReference>
<keyword evidence="4" id="KW-1185">Reference proteome</keyword>
<dbReference type="KEGG" id="dnv:108652303"/>
<dbReference type="InterPro" id="IPR000488">
    <property type="entry name" value="Death_dom"/>
</dbReference>
<evidence type="ECO:0000256" key="1">
    <source>
        <dbReference type="SAM" id="MobiDB-lite"/>
    </source>
</evidence>
<evidence type="ECO:0000259" key="2">
    <source>
        <dbReference type="SMART" id="SM00005"/>
    </source>
</evidence>
<comment type="caution">
    <text evidence="3">The sequence shown here is derived from an EMBL/GenBank/DDBJ whole genome shotgun (WGS) entry which is preliminary data.</text>
</comment>
<gene>
    <name evidence="3" type="ORF">AWZ03_003116</name>
</gene>
<feature type="compositionally biased region" description="Acidic residues" evidence="1">
    <location>
        <begin position="442"/>
        <end position="467"/>
    </location>
</feature>
<dbReference type="AlphaFoldDB" id="A0A484BP29"/>
<dbReference type="InterPro" id="IPR029397">
    <property type="entry name" value="Tube_Death"/>
</dbReference>
<dbReference type="GO" id="GO:0007165">
    <property type="term" value="P:signal transduction"/>
    <property type="evidence" value="ECO:0007669"/>
    <property type="project" value="InterPro"/>
</dbReference>
<feature type="compositionally biased region" description="Polar residues" evidence="1">
    <location>
        <begin position="488"/>
        <end position="501"/>
    </location>
</feature>
<protein>
    <recommendedName>
        <fullName evidence="2">Death domain-containing protein</fullName>
    </recommendedName>
</protein>
<dbReference type="Pfam" id="PF14786">
    <property type="entry name" value="Death_2"/>
    <property type="match status" value="1"/>
</dbReference>
<feature type="region of interest" description="Disordered" evidence="1">
    <location>
        <begin position="374"/>
        <end position="404"/>
    </location>
</feature>
<feature type="region of interest" description="Disordered" evidence="1">
    <location>
        <begin position="419"/>
        <end position="525"/>
    </location>
</feature>